<keyword evidence="9 11" id="KW-0472">Membrane</keyword>
<dbReference type="GO" id="GO:0015031">
    <property type="term" value="P:protein transport"/>
    <property type="evidence" value="ECO:0007669"/>
    <property type="project" value="UniProtKB-KW"/>
</dbReference>
<evidence type="ECO:0000313" key="16">
    <source>
        <dbReference type="Proteomes" id="UP000494329"/>
    </source>
</evidence>
<dbReference type="Gene3D" id="2.60.40.4050">
    <property type="match status" value="2"/>
</dbReference>
<feature type="domain" description="Trimeric autotransporter adhesin YadA-like stalk" evidence="14">
    <location>
        <begin position="741"/>
        <end position="778"/>
    </location>
</feature>
<keyword evidence="6 11" id="KW-0812">Transmembrane</keyword>
<evidence type="ECO:0000256" key="7">
    <source>
        <dbReference type="ARBA" id="ARBA00022729"/>
    </source>
</evidence>
<feature type="domain" description="Trimeric autotransporter adhesin YadA-like head" evidence="13">
    <location>
        <begin position="322"/>
        <end position="346"/>
    </location>
</feature>
<gene>
    <name evidence="15" type="ORF">LMG29739_01171</name>
</gene>
<evidence type="ECO:0000259" key="12">
    <source>
        <dbReference type="Pfam" id="PF03895"/>
    </source>
</evidence>
<dbReference type="Gene3D" id="1.20.5.170">
    <property type="match status" value="1"/>
</dbReference>
<evidence type="ECO:0000313" key="15">
    <source>
        <dbReference type="EMBL" id="CAB3750883.1"/>
    </source>
</evidence>
<evidence type="ECO:0000256" key="8">
    <source>
        <dbReference type="ARBA" id="ARBA00022927"/>
    </source>
</evidence>
<feature type="domain" description="Trimeric autotransporter adhesin YadA-like stalk" evidence="14">
    <location>
        <begin position="498"/>
        <end position="534"/>
    </location>
</feature>
<dbReference type="InterPro" id="IPR008640">
    <property type="entry name" value="Adhesin_Head_dom"/>
</dbReference>
<organism evidence="15 16">
    <name type="scientific">Paraburkholderia solisilvae</name>
    <dbReference type="NCBI Taxonomy" id="624376"/>
    <lineage>
        <taxon>Bacteria</taxon>
        <taxon>Pseudomonadati</taxon>
        <taxon>Pseudomonadota</taxon>
        <taxon>Betaproteobacteria</taxon>
        <taxon>Burkholderiales</taxon>
        <taxon>Burkholderiaceae</taxon>
        <taxon>Paraburkholderia</taxon>
    </lineage>
</organism>
<dbReference type="RefSeq" id="WP_175109846.1">
    <property type="nucleotide sequence ID" value="NZ_CADIKF010000006.1"/>
</dbReference>
<reference evidence="15 16" key="1">
    <citation type="submission" date="2020-04" db="EMBL/GenBank/DDBJ databases">
        <authorList>
            <person name="De Canck E."/>
        </authorList>
    </citation>
    <scope>NUCLEOTIDE SEQUENCE [LARGE SCALE GENOMIC DNA]</scope>
    <source>
        <strain evidence="15 16">LMG 29739</strain>
    </source>
</reference>
<evidence type="ECO:0000256" key="1">
    <source>
        <dbReference type="ARBA" id="ARBA00004241"/>
    </source>
</evidence>
<keyword evidence="4" id="KW-0813">Transport</keyword>
<keyword evidence="10" id="KW-0998">Cell outer membrane</keyword>
<dbReference type="Gene3D" id="6.10.250.2040">
    <property type="match status" value="1"/>
</dbReference>
<feature type="domain" description="Trimeric autotransporter adhesin YadA-like head" evidence="13">
    <location>
        <begin position="403"/>
        <end position="422"/>
    </location>
</feature>
<feature type="domain" description="Trimeric autotransporter adhesin YadA-like C-terminal membrane anchor" evidence="12">
    <location>
        <begin position="923"/>
        <end position="983"/>
    </location>
</feature>
<comment type="subcellular location">
    <subcellularLocation>
        <location evidence="2">Cell outer membrane</location>
    </subcellularLocation>
    <subcellularLocation>
        <location evidence="1">Cell surface</location>
    </subcellularLocation>
</comment>
<feature type="domain" description="Trimeric autotransporter adhesin YadA-like head" evidence="13">
    <location>
        <begin position="149"/>
        <end position="169"/>
    </location>
</feature>
<evidence type="ECO:0000256" key="2">
    <source>
        <dbReference type="ARBA" id="ARBA00004442"/>
    </source>
</evidence>
<dbReference type="InterPro" id="IPR008635">
    <property type="entry name" value="Coiled_stalk_dom"/>
</dbReference>
<evidence type="ECO:0000256" key="11">
    <source>
        <dbReference type="SAM" id="Phobius"/>
    </source>
</evidence>
<dbReference type="SUPFAM" id="SSF54523">
    <property type="entry name" value="Pili subunits"/>
    <property type="match status" value="1"/>
</dbReference>
<evidence type="ECO:0000256" key="10">
    <source>
        <dbReference type="ARBA" id="ARBA00023237"/>
    </source>
</evidence>
<feature type="domain" description="Trimeric autotransporter adhesin YadA-like stalk" evidence="14">
    <location>
        <begin position="865"/>
        <end position="905"/>
    </location>
</feature>
<feature type="domain" description="Trimeric autotransporter adhesin YadA-like head" evidence="13">
    <location>
        <begin position="597"/>
        <end position="623"/>
    </location>
</feature>
<sequence>MKKNRRSVRNGAMPFQLAALNNPGTQSKQRSPGAKLTTGMAMIALGVAALYAPGQSFASAITIADTDKATGTNCTTTNAGSGTWSVVGGCFANAGVKDAPHNLAETVVGAYGYVPANVSFASGFGFSNQTYAYFGSALGAASYVAGAANNSVALGTGSVASEANTVSLGRVGDSPLKGTFSDGGDGNSSDTALLNQNLTGTLTRRLTNMSAGINNTDAVNVGQLKAAGMNIDTSGNVTNAFVAYDDTTRGKVTLAGGTAGTTITNVKAGTLSAASMDAVNGAQLNATNANVTNVTNTVNNITNGNAGIKYFHVNSTLADSTASGTNAMAIGAAASTNGQSAVAVGTTASASADWTVAMGNAAAAKGAGDVALGASSLANGGAGSNYSTAVGANAQATAANTGAFGAGAKATVANSVALGSNSTGDRANSVAVGNASLQRQITYVAKGTADTDAVNLAQLKAAGATIDTSGNVTNAFVAYDDATKGVVTLAGGLAGTTITNVKAGAVSAGSKDAINGSQLYGSASSMAAALGGGSIVAPDGSITMPRYTVGGDTVIGVDGAVDALDQRITDASAAAADISTKLKFIKFGDTSGQDANASGDNAVAIGPFAQATGDNALAMGANARATAVNSIAIGAGSSTNQANTFAVGSNTAKRRIVNVADGVNYSDAVTFGQMNAAIAAALPGQTVKGALLQAAPLAAGIGVATPDDAANAIAYDSTARDRVTLGGAAATARVALSNLQDADLSATSTDAVTGAQLYATNQQVEKLGEAVQNYSANGSSVIASGMASGPATATGSNSFAAGSGASAAGNASTALGDRAKASGTASVALGSQASATANNSVALGANAVASRDNTVSVGAPEAERQIVNVAAGVQGTDAVNVNQLNATVANTNQQISGLQGQINSVAKGANAGTAAAMAVAGLPQPTQPGKTMVALAGARYGGQSGAAFGASYVTQNNRFVVKLSGNTSTNGNVGVVAGAGFQW</sequence>
<keyword evidence="7" id="KW-0732">Signal</keyword>
<feature type="domain" description="Trimeric autotransporter adhesin YadA-like stalk" evidence="14">
    <location>
        <begin position="440"/>
        <end position="481"/>
    </location>
</feature>
<dbReference type="AlphaFoldDB" id="A0A6J5DAE0"/>
<proteinExistence type="inferred from homology"/>
<feature type="domain" description="Trimeric autotransporter adhesin YadA-like stalk" evidence="14">
    <location>
        <begin position="205"/>
        <end position="245"/>
    </location>
</feature>
<dbReference type="InterPro" id="IPR011049">
    <property type="entry name" value="Serralysin-like_metalloprot_C"/>
</dbReference>
<keyword evidence="16" id="KW-1185">Reference proteome</keyword>
<protein>
    <submittedName>
        <fullName evidence="15">Uncharacterized protein</fullName>
    </submittedName>
</protein>
<feature type="domain" description="Trimeric autotransporter adhesin YadA-like head" evidence="13">
    <location>
        <begin position="821"/>
        <end position="847"/>
    </location>
</feature>
<keyword evidence="11" id="KW-1133">Transmembrane helix</keyword>
<evidence type="ECO:0000256" key="4">
    <source>
        <dbReference type="ARBA" id="ARBA00022448"/>
    </source>
</evidence>
<dbReference type="InterPro" id="IPR005594">
    <property type="entry name" value="YadA_C"/>
</dbReference>
<dbReference type="Gene3D" id="2.150.10.10">
    <property type="entry name" value="Serralysin-like metalloprotease, C-terminal"/>
    <property type="match status" value="5"/>
</dbReference>
<evidence type="ECO:0000256" key="6">
    <source>
        <dbReference type="ARBA" id="ARBA00022692"/>
    </source>
</evidence>
<dbReference type="EMBL" id="CADIKF010000006">
    <property type="protein sequence ID" value="CAB3750883.1"/>
    <property type="molecule type" value="Genomic_DNA"/>
</dbReference>
<keyword evidence="8" id="KW-0653">Protein transport</keyword>
<feature type="domain" description="Trimeric autotransporter adhesin YadA-like head" evidence="13">
    <location>
        <begin position="793"/>
        <end position="819"/>
    </location>
</feature>
<dbReference type="Pfam" id="PF03895">
    <property type="entry name" value="YadA_anchor"/>
    <property type="match status" value="1"/>
</dbReference>
<name>A0A6J5DAE0_9BURK</name>
<dbReference type="SUPFAM" id="SSF101967">
    <property type="entry name" value="Adhesin YadA, collagen-binding domain"/>
    <property type="match status" value="4"/>
</dbReference>
<dbReference type="Pfam" id="PF05662">
    <property type="entry name" value="YadA_stalk"/>
    <property type="match status" value="7"/>
</dbReference>
<feature type="transmembrane region" description="Helical" evidence="11">
    <location>
        <begin position="36"/>
        <end position="54"/>
    </location>
</feature>
<evidence type="ECO:0000259" key="14">
    <source>
        <dbReference type="Pfam" id="PF05662"/>
    </source>
</evidence>
<feature type="domain" description="Trimeric autotransporter adhesin YadA-like stalk" evidence="14">
    <location>
        <begin position="263"/>
        <end position="305"/>
    </location>
</feature>
<dbReference type="Gene3D" id="3.30.1300.30">
    <property type="entry name" value="GSPII I/J protein-like"/>
    <property type="match status" value="1"/>
</dbReference>
<accession>A0A6J5DAE0</accession>
<evidence type="ECO:0000259" key="13">
    <source>
        <dbReference type="Pfam" id="PF05658"/>
    </source>
</evidence>
<dbReference type="Pfam" id="PF05658">
    <property type="entry name" value="YadA_head"/>
    <property type="match status" value="7"/>
</dbReference>
<evidence type="ECO:0000256" key="5">
    <source>
        <dbReference type="ARBA" id="ARBA00022452"/>
    </source>
</evidence>
<feature type="domain" description="Trimeric autotransporter adhesin YadA-like stalk" evidence="14">
    <location>
        <begin position="655"/>
        <end position="680"/>
    </location>
</feature>
<dbReference type="Gene3D" id="6.10.250.2120">
    <property type="match status" value="1"/>
</dbReference>
<dbReference type="GO" id="GO:0009986">
    <property type="term" value="C:cell surface"/>
    <property type="evidence" value="ECO:0007669"/>
    <property type="project" value="UniProtKB-SubCell"/>
</dbReference>
<keyword evidence="5" id="KW-1134">Transmembrane beta strand</keyword>
<feature type="domain" description="Trimeric autotransporter adhesin YadA-like head" evidence="13">
    <location>
        <begin position="625"/>
        <end position="651"/>
    </location>
</feature>
<evidence type="ECO:0000256" key="3">
    <source>
        <dbReference type="ARBA" id="ARBA00005848"/>
    </source>
</evidence>
<dbReference type="InterPro" id="IPR045584">
    <property type="entry name" value="Pilin-like"/>
</dbReference>
<comment type="similarity">
    <text evidence="3">Belongs to the autotransporter-2 (AT-2) (TC 1.B.40) family.</text>
</comment>
<evidence type="ECO:0000256" key="9">
    <source>
        <dbReference type="ARBA" id="ARBA00023136"/>
    </source>
</evidence>
<dbReference type="GO" id="GO:0009279">
    <property type="term" value="C:cell outer membrane"/>
    <property type="evidence" value="ECO:0007669"/>
    <property type="project" value="UniProtKB-SubCell"/>
</dbReference>
<dbReference type="Proteomes" id="UP000494329">
    <property type="component" value="Unassembled WGS sequence"/>
</dbReference>